<sequence length="114" mass="12509">MNPPSPPPPVIEPYLVGKPPISSSSSDQKGVDLKFENREREEQLAPDDQSFDSGVPEEDSSEIDELDQNEGIGAVDQARFSAMQAQIRLLVERVERIEAAEPPEAPPEYVSAYG</sequence>
<evidence type="ECO:0000256" key="1">
    <source>
        <dbReference type="SAM" id="MobiDB-lite"/>
    </source>
</evidence>
<proteinExistence type="predicted"/>
<dbReference type="EMBL" id="JBBXMP010000684">
    <property type="protein sequence ID" value="KAL0057117.1"/>
    <property type="molecule type" value="Genomic_DNA"/>
</dbReference>
<feature type="compositionally biased region" description="Basic and acidic residues" evidence="1">
    <location>
        <begin position="29"/>
        <end position="43"/>
    </location>
</feature>
<evidence type="ECO:0000313" key="2">
    <source>
        <dbReference type="EMBL" id="KAL0057117.1"/>
    </source>
</evidence>
<reference evidence="2 3" key="1">
    <citation type="submission" date="2024-05" db="EMBL/GenBank/DDBJ databases">
        <title>A draft genome resource for the thread blight pathogen Marasmius tenuissimus strain MS-2.</title>
        <authorList>
            <person name="Yulfo-Soto G.E."/>
            <person name="Baruah I.K."/>
            <person name="Amoako-Attah I."/>
            <person name="Bukari Y."/>
            <person name="Meinhardt L.W."/>
            <person name="Bailey B.A."/>
            <person name="Cohen S.P."/>
        </authorList>
    </citation>
    <scope>NUCLEOTIDE SEQUENCE [LARGE SCALE GENOMIC DNA]</scope>
    <source>
        <strain evidence="2 3">MS-2</strain>
    </source>
</reference>
<gene>
    <name evidence="2" type="ORF">AAF712_016256</name>
</gene>
<dbReference type="Proteomes" id="UP001437256">
    <property type="component" value="Unassembled WGS sequence"/>
</dbReference>
<accession>A0ABR2Z9F8</accession>
<keyword evidence="3" id="KW-1185">Reference proteome</keyword>
<feature type="non-terminal residue" evidence="2">
    <location>
        <position position="114"/>
    </location>
</feature>
<name>A0ABR2Z9F8_9AGAR</name>
<evidence type="ECO:0000313" key="3">
    <source>
        <dbReference type="Proteomes" id="UP001437256"/>
    </source>
</evidence>
<comment type="caution">
    <text evidence="2">The sequence shown here is derived from an EMBL/GenBank/DDBJ whole genome shotgun (WGS) entry which is preliminary data.</text>
</comment>
<feature type="compositionally biased region" description="Acidic residues" evidence="1">
    <location>
        <begin position="55"/>
        <end position="68"/>
    </location>
</feature>
<protein>
    <submittedName>
        <fullName evidence="2">Uncharacterized protein</fullName>
    </submittedName>
</protein>
<feature type="compositionally biased region" description="Pro residues" evidence="1">
    <location>
        <begin position="1"/>
        <end position="11"/>
    </location>
</feature>
<organism evidence="2 3">
    <name type="scientific">Marasmius tenuissimus</name>
    <dbReference type="NCBI Taxonomy" id="585030"/>
    <lineage>
        <taxon>Eukaryota</taxon>
        <taxon>Fungi</taxon>
        <taxon>Dikarya</taxon>
        <taxon>Basidiomycota</taxon>
        <taxon>Agaricomycotina</taxon>
        <taxon>Agaricomycetes</taxon>
        <taxon>Agaricomycetidae</taxon>
        <taxon>Agaricales</taxon>
        <taxon>Marasmiineae</taxon>
        <taxon>Marasmiaceae</taxon>
        <taxon>Marasmius</taxon>
    </lineage>
</organism>
<feature type="region of interest" description="Disordered" evidence="1">
    <location>
        <begin position="1"/>
        <end position="71"/>
    </location>
</feature>